<accession>A0A5A7RHB2</accession>
<dbReference type="AlphaFoldDB" id="A0A5A7RHB2"/>
<dbReference type="EMBL" id="BKCP01012736">
    <property type="protein sequence ID" value="GER56560.1"/>
    <property type="molecule type" value="Genomic_DNA"/>
</dbReference>
<keyword evidence="2" id="KW-0732">Signal</keyword>
<evidence type="ECO:0000256" key="1">
    <source>
        <dbReference type="SAM" id="MobiDB-lite"/>
    </source>
</evidence>
<keyword evidence="4" id="KW-1185">Reference proteome</keyword>
<feature type="compositionally biased region" description="Polar residues" evidence="1">
    <location>
        <begin position="86"/>
        <end position="95"/>
    </location>
</feature>
<name>A0A5A7RHB2_STRAF</name>
<evidence type="ECO:0000313" key="3">
    <source>
        <dbReference type="EMBL" id="GER56560.1"/>
    </source>
</evidence>
<dbReference type="GO" id="GO:0016301">
    <property type="term" value="F:kinase activity"/>
    <property type="evidence" value="ECO:0007669"/>
    <property type="project" value="UniProtKB-KW"/>
</dbReference>
<proteinExistence type="predicted"/>
<feature type="compositionally biased region" description="Polar residues" evidence="1">
    <location>
        <begin position="104"/>
        <end position="131"/>
    </location>
</feature>
<keyword evidence="3" id="KW-0808">Transferase</keyword>
<organism evidence="3 4">
    <name type="scientific">Striga asiatica</name>
    <name type="common">Asiatic witchweed</name>
    <name type="synonym">Buchnera asiatica</name>
    <dbReference type="NCBI Taxonomy" id="4170"/>
    <lineage>
        <taxon>Eukaryota</taxon>
        <taxon>Viridiplantae</taxon>
        <taxon>Streptophyta</taxon>
        <taxon>Embryophyta</taxon>
        <taxon>Tracheophyta</taxon>
        <taxon>Spermatophyta</taxon>
        <taxon>Magnoliopsida</taxon>
        <taxon>eudicotyledons</taxon>
        <taxon>Gunneridae</taxon>
        <taxon>Pentapetalae</taxon>
        <taxon>asterids</taxon>
        <taxon>lamiids</taxon>
        <taxon>Lamiales</taxon>
        <taxon>Orobanchaceae</taxon>
        <taxon>Buchnereae</taxon>
        <taxon>Striga</taxon>
    </lineage>
</organism>
<evidence type="ECO:0000256" key="2">
    <source>
        <dbReference type="SAM" id="SignalP"/>
    </source>
</evidence>
<protein>
    <submittedName>
        <fullName evidence="3">1-phosphatidylinositol-4-phosphate 5-kinases</fullName>
    </submittedName>
</protein>
<comment type="caution">
    <text evidence="3">The sequence shown here is derived from an EMBL/GenBank/DDBJ whole genome shotgun (WGS) entry which is preliminary data.</text>
</comment>
<keyword evidence="3" id="KW-0418">Kinase</keyword>
<feature type="signal peptide" evidence="2">
    <location>
        <begin position="1"/>
        <end position="18"/>
    </location>
</feature>
<reference evidence="4" key="1">
    <citation type="journal article" date="2019" name="Curr. Biol.">
        <title>Genome Sequence of Striga asiatica Provides Insight into the Evolution of Plant Parasitism.</title>
        <authorList>
            <person name="Yoshida S."/>
            <person name="Kim S."/>
            <person name="Wafula E.K."/>
            <person name="Tanskanen J."/>
            <person name="Kim Y.M."/>
            <person name="Honaas L."/>
            <person name="Yang Z."/>
            <person name="Spallek T."/>
            <person name="Conn C.E."/>
            <person name="Ichihashi Y."/>
            <person name="Cheong K."/>
            <person name="Cui S."/>
            <person name="Der J.P."/>
            <person name="Gundlach H."/>
            <person name="Jiao Y."/>
            <person name="Hori C."/>
            <person name="Ishida J.K."/>
            <person name="Kasahara H."/>
            <person name="Kiba T."/>
            <person name="Kim M.S."/>
            <person name="Koo N."/>
            <person name="Laohavisit A."/>
            <person name="Lee Y.H."/>
            <person name="Lumba S."/>
            <person name="McCourt P."/>
            <person name="Mortimer J.C."/>
            <person name="Mutuku J.M."/>
            <person name="Nomura T."/>
            <person name="Sasaki-Sekimoto Y."/>
            <person name="Seto Y."/>
            <person name="Wang Y."/>
            <person name="Wakatake T."/>
            <person name="Sakakibara H."/>
            <person name="Demura T."/>
            <person name="Yamaguchi S."/>
            <person name="Yoneyama K."/>
            <person name="Manabe R.I."/>
            <person name="Nelson D.C."/>
            <person name="Schulman A.H."/>
            <person name="Timko M.P."/>
            <person name="dePamphilis C.W."/>
            <person name="Choi D."/>
            <person name="Shirasu K."/>
        </authorList>
    </citation>
    <scope>NUCLEOTIDE SEQUENCE [LARGE SCALE GENOMIC DNA]</scope>
    <source>
        <strain evidence="4">cv. UVA1</strain>
    </source>
</reference>
<evidence type="ECO:0000313" key="4">
    <source>
        <dbReference type="Proteomes" id="UP000325081"/>
    </source>
</evidence>
<feature type="chain" id="PRO_5022669503" evidence="2">
    <location>
        <begin position="19"/>
        <end position="254"/>
    </location>
</feature>
<dbReference type="Proteomes" id="UP000325081">
    <property type="component" value="Unassembled WGS sequence"/>
</dbReference>
<gene>
    <name evidence="3" type="ORF">STAS_34285</name>
</gene>
<sequence>MIFFFFFFVLKSSLPGRSRYDGPTLPPQHHSPILLHHRHPNSSLVTELTYELSGNFRKPPATILDLHLISSSTAVTTLAPTNLTIPTIPSKSQHPTRVPKLTAKASSPGLTPVRQNSGTTRNSTGITNSLETSSNCFPTASRLSDQLGSTAVMRTLGGPPGLPARARSRTAQWAQQSAQKSTMWIRASLPQASAMAPRVAMWRNLRCGAVVGAATSAGGSSSSVDMRAVSSSCRACLICCWSEGICGMYSDRWG</sequence>
<feature type="region of interest" description="Disordered" evidence="1">
    <location>
        <begin position="86"/>
        <end position="131"/>
    </location>
</feature>